<keyword evidence="5" id="KW-1185">Reference proteome</keyword>
<dbReference type="PANTHER" id="PTHR11905">
    <property type="entry name" value="ADAM A DISINTEGRIN AND METALLOPROTEASE DOMAIN"/>
    <property type="match status" value="1"/>
</dbReference>
<dbReference type="InterPro" id="IPR002870">
    <property type="entry name" value="Peptidase_M12B_N"/>
</dbReference>
<dbReference type="PANTHER" id="PTHR11905:SF159">
    <property type="entry name" value="ADAM METALLOPROTEASE"/>
    <property type="match status" value="1"/>
</dbReference>
<gene>
    <name evidence="4" type="ORF">NMOB1V02_LOCUS10248</name>
</gene>
<reference evidence="4" key="1">
    <citation type="submission" date="2020-11" db="EMBL/GenBank/DDBJ databases">
        <authorList>
            <person name="Tran Van P."/>
        </authorList>
    </citation>
    <scope>NUCLEOTIDE SEQUENCE</scope>
</reference>
<name>A0A7R9GHG7_9CRUS</name>
<evidence type="ECO:0000313" key="4">
    <source>
        <dbReference type="EMBL" id="CAD7282626.1"/>
    </source>
</evidence>
<dbReference type="AlphaFoldDB" id="A0A7R9GHG7"/>
<proteinExistence type="predicted"/>
<evidence type="ECO:0000259" key="3">
    <source>
        <dbReference type="Pfam" id="PF01562"/>
    </source>
</evidence>
<dbReference type="EMBL" id="CAJPEX010004071">
    <property type="protein sequence ID" value="CAG0922778.1"/>
    <property type="molecule type" value="Genomic_DNA"/>
</dbReference>
<evidence type="ECO:0000256" key="1">
    <source>
        <dbReference type="ARBA" id="ARBA00023049"/>
    </source>
</evidence>
<keyword evidence="1" id="KW-0378">Hydrolase</keyword>
<dbReference type="GO" id="GO:0006509">
    <property type="term" value="P:membrane protein ectodomain proteolysis"/>
    <property type="evidence" value="ECO:0007669"/>
    <property type="project" value="TreeGrafter"/>
</dbReference>
<evidence type="ECO:0000313" key="5">
    <source>
        <dbReference type="Proteomes" id="UP000678499"/>
    </source>
</evidence>
<keyword evidence="1" id="KW-0645">Protease</keyword>
<dbReference type="Pfam" id="PF01562">
    <property type="entry name" value="Pep_M12B_propep"/>
    <property type="match status" value="1"/>
</dbReference>
<organism evidence="4">
    <name type="scientific">Notodromas monacha</name>
    <dbReference type="NCBI Taxonomy" id="399045"/>
    <lineage>
        <taxon>Eukaryota</taxon>
        <taxon>Metazoa</taxon>
        <taxon>Ecdysozoa</taxon>
        <taxon>Arthropoda</taxon>
        <taxon>Crustacea</taxon>
        <taxon>Oligostraca</taxon>
        <taxon>Ostracoda</taxon>
        <taxon>Podocopa</taxon>
        <taxon>Podocopida</taxon>
        <taxon>Cypridocopina</taxon>
        <taxon>Cypridoidea</taxon>
        <taxon>Cyprididae</taxon>
        <taxon>Notodromas</taxon>
    </lineage>
</organism>
<dbReference type="EMBL" id="OA886108">
    <property type="protein sequence ID" value="CAD7282626.1"/>
    <property type="molecule type" value="Genomic_DNA"/>
</dbReference>
<keyword evidence="2" id="KW-1015">Disulfide bond</keyword>
<dbReference type="Proteomes" id="UP000678499">
    <property type="component" value="Unassembled WGS sequence"/>
</dbReference>
<dbReference type="GO" id="GO:0008237">
    <property type="term" value="F:metallopeptidase activity"/>
    <property type="evidence" value="ECO:0007669"/>
    <property type="project" value="UniProtKB-KW"/>
</dbReference>
<sequence length="275" mass="31129">MRIVSKKGFWYTLVLLESRTPKMFLVVVCLLSGILSVGSKETNGHMYPEFNQATVFRPKLTCLRTKRSIGETRFRGGHIDSLGVEIPVAGRNFSLDLRLNSELIGNRYKELYQVKGKTVERKWDIRTDHCHYQGHIRGVPGSWAAISTCNGLSGVISDGKDVHYVEKVQNSTSNASDGEHVLLSHSDIKPTDFKCGYEDTPSEFSGHRPRRHPVPSIMEHNVHARNPSSGRIGSVVPLLTKCRPWSGFRVVNWFCFHVKKVRRWDSIVDEPGCMH</sequence>
<feature type="domain" description="Peptidase M12B propeptide" evidence="3">
    <location>
        <begin position="62"/>
        <end position="137"/>
    </location>
</feature>
<keyword evidence="1" id="KW-0482">Metalloprotease</keyword>
<evidence type="ECO:0000256" key="2">
    <source>
        <dbReference type="ARBA" id="ARBA00023157"/>
    </source>
</evidence>
<accession>A0A7R9GHG7</accession>
<protein>
    <recommendedName>
        <fullName evidence="3">Peptidase M12B propeptide domain-containing protein</fullName>
    </recommendedName>
</protein>
<dbReference type="OrthoDB" id="5951731at2759"/>